<evidence type="ECO:0000313" key="4">
    <source>
        <dbReference type="Proteomes" id="UP000730481"/>
    </source>
</evidence>
<organism evidence="3 4">
    <name type="scientific">Fusarium beomiforme</name>
    <dbReference type="NCBI Taxonomy" id="44412"/>
    <lineage>
        <taxon>Eukaryota</taxon>
        <taxon>Fungi</taxon>
        <taxon>Dikarya</taxon>
        <taxon>Ascomycota</taxon>
        <taxon>Pezizomycotina</taxon>
        <taxon>Sordariomycetes</taxon>
        <taxon>Hypocreomycetidae</taxon>
        <taxon>Hypocreales</taxon>
        <taxon>Nectriaceae</taxon>
        <taxon>Fusarium</taxon>
        <taxon>Fusarium burgessii species complex</taxon>
    </lineage>
</organism>
<keyword evidence="4" id="KW-1185">Reference proteome</keyword>
<proteinExistence type="predicted"/>
<dbReference type="Gene3D" id="1.25.40.20">
    <property type="entry name" value="Ankyrin repeat-containing domain"/>
    <property type="match status" value="1"/>
</dbReference>
<dbReference type="InterPro" id="IPR036770">
    <property type="entry name" value="Ankyrin_rpt-contain_sf"/>
</dbReference>
<dbReference type="EMBL" id="PVQB02000059">
    <property type="protein sequence ID" value="KAF4344339.1"/>
    <property type="molecule type" value="Genomic_DNA"/>
</dbReference>
<dbReference type="InterPro" id="IPR056884">
    <property type="entry name" value="NPHP3-like_N"/>
</dbReference>
<keyword evidence="1" id="KW-0677">Repeat</keyword>
<dbReference type="InterPro" id="IPR002110">
    <property type="entry name" value="Ankyrin_rpt"/>
</dbReference>
<dbReference type="Proteomes" id="UP000730481">
    <property type="component" value="Unassembled WGS sequence"/>
</dbReference>
<feature type="domain" description="Nephrocystin 3-like N-terminal" evidence="2">
    <location>
        <begin position="198"/>
        <end position="351"/>
    </location>
</feature>
<dbReference type="SUPFAM" id="SSF48403">
    <property type="entry name" value="Ankyrin repeat"/>
    <property type="match status" value="1"/>
</dbReference>
<dbReference type="OrthoDB" id="20872at2759"/>
<reference evidence="3" key="1">
    <citation type="journal article" date="2017" name="Mycologia">
        <title>Fusarium algeriense, sp. nov., a novel toxigenic crown rot pathogen of durum wheat from Algeria is nested in the Fusarium burgessii species complex.</title>
        <authorList>
            <person name="Laraba I."/>
            <person name="Keddad A."/>
            <person name="Boureghda H."/>
            <person name="Abdallah N."/>
            <person name="Vaughan M.M."/>
            <person name="Proctor R.H."/>
            <person name="Busman M."/>
            <person name="O'Donnell K."/>
        </authorList>
    </citation>
    <scope>NUCLEOTIDE SEQUENCE</scope>
    <source>
        <strain evidence="3">NRRL 25174</strain>
    </source>
</reference>
<dbReference type="Pfam" id="PF24883">
    <property type="entry name" value="NPHP3_N"/>
    <property type="match status" value="1"/>
</dbReference>
<dbReference type="AlphaFoldDB" id="A0A9P5E3V0"/>
<dbReference type="PANTHER" id="PTHR10039">
    <property type="entry name" value="AMELOGENIN"/>
    <property type="match status" value="1"/>
</dbReference>
<dbReference type="Gene3D" id="3.40.50.300">
    <property type="entry name" value="P-loop containing nucleotide triphosphate hydrolases"/>
    <property type="match status" value="1"/>
</dbReference>
<accession>A0A9P5E3V0</accession>
<comment type="caution">
    <text evidence="3">The sequence shown here is derived from an EMBL/GenBank/DDBJ whole genome shotgun (WGS) entry which is preliminary data.</text>
</comment>
<dbReference type="SMART" id="SM00248">
    <property type="entry name" value="ANK"/>
    <property type="match status" value="4"/>
</dbReference>
<evidence type="ECO:0000313" key="3">
    <source>
        <dbReference type="EMBL" id="KAF4344339.1"/>
    </source>
</evidence>
<evidence type="ECO:0000259" key="2">
    <source>
        <dbReference type="Pfam" id="PF24883"/>
    </source>
</evidence>
<dbReference type="SUPFAM" id="SSF52540">
    <property type="entry name" value="P-loop containing nucleoside triphosphate hydrolases"/>
    <property type="match status" value="1"/>
</dbReference>
<evidence type="ECO:0000256" key="1">
    <source>
        <dbReference type="ARBA" id="ARBA00022737"/>
    </source>
</evidence>
<reference evidence="3" key="2">
    <citation type="submission" date="2020-02" db="EMBL/GenBank/DDBJ databases">
        <title>Identification and distribution of gene clusters putatively required for synthesis of sphingolipid metabolism inhibitors in phylogenetically diverse species of the filamentous fungus Fusarium.</title>
        <authorList>
            <person name="Kim H.-S."/>
            <person name="Busman M."/>
            <person name="Brown D.W."/>
            <person name="Divon H."/>
            <person name="Uhlig S."/>
            <person name="Proctor R.H."/>
        </authorList>
    </citation>
    <scope>NUCLEOTIDE SEQUENCE</scope>
    <source>
        <strain evidence="3">NRRL 25174</strain>
    </source>
</reference>
<dbReference type="PANTHER" id="PTHR10039:SF16">
    <property type="entry name" value="GPI INOSITOL-DEACYLASE"/>
    <property type="match status" value="1"/>
</dbReference>
<dbReference type="InterPro" id="IPR027417">
    <property type="entry name" value="P-loop_NTPase"/>
</dbReference>
<sequence length="1066" mass="120162">MTDTTSLTTAAARLVGIADEAIRFFQQLNLSTYSVTKRVQHLESFSELVRKIELEPSVDNEDGQEQINLIKQILVHCYKLISRILSQLEWVDNGGRHTSTQQGLLAVYAELNNREVKGLFQELHREQLLIIAFRKARRFEPLSWASEPPDRLLEYSHTFKDRETEFLKLLFLVDPREDRASLESSKGPIVKGTCSGDYRGLLIQGDEGKGKTMLAMYLTEQLEQLASCLPTETVLYFFCNHGNINANSATAILRGLIWQLCRLRPNLIHHGIKRTVSVEGRVALATNSAETLWRILIAMIQDPTAGTITCVLDGLGECDEPSISALTEKFTELLSLTNKGCLKFRLLMTSRRSPPINEKSATTFLTIYLDPDAHEHNVRDVQRFVKKRTKILAHDNCWSPELEEKMEEIISRKAGDSFLYASLVMAELTGEARGPAASYVHDLPANINTICETTLVSIPPDSRQRVRSLLSWVALAYYPLSLEDLSTLTDSQPSTYENSLENLKACIGYCRTLLITKAELRRSASGYETTETIQFVHQSVKNYLLQPYLLRAATDAEIDLNFFRINPDNDHEILASRCLEIMERGLKAYAEGETVFDGAHVLPYASRFWFLHLRECPQQLASETLVQMAVDFMTRKHENRKLWFSYLSKSKHKQGDMPAPRPGSGHHDIIRGLEEITDIMFIEHSKDTTSATQLHTLQLACLLGIGAIVRRILDETTLLNYIGQISLCSSPHARYRSRSRSEERSIKIQKGGKLVLSTAEIVALTPLELAVLEGHHKVVSLLLDRYPRSSLWPNSTFALETTISRCDKDMAKILIEAGASKLRVSRQLEGPICTAVANRRLDVVRFLCDSEDRIWAHADSKLNEITRAMLCLADNPGLTSFNETEFIEYAKTLLRGGASAGGINFNGKGDNVKYWRRATLEFLHRHGITLQALGPFPDRETPLMLFIMSLPSSESNPAESVQFLLDSGASLNQTDLRGWTALHHVANQIALARTKKDFDVIGDAEEYRLYQIANVLIAAGIDQELEDKKKRRAADILGVVGAPIWNRNISEYESFLRREPLSRMSL</sequence>
<name>A0A9P5E3V0_9HYPO</name>
<gene>
    <name evidence="3" type="ORF">FBEOM_1733</name>
</gene>
<protein>
    <submittedName>
        <fullName evidence="3">Vegetatible incompatibility het-E-1</fullName>
    </submittedName>
</protein>